<protein>
    <recommendedName>
        <fullName evidence="7">Phospholipase B-like</fullName>
        <ecNumber evidence="7">3.1.1.-</ecNumber>
    </recommendedName>
</protein>
<organism evidence="8 9">
    <name type="scientific">Aplysia californica</name>
    <name type="common">California sea hare</name>
    <dbReference type="NCBI Taxonomy" id="6500"/>
    <lineage>
        <taxon>Eukaryota</taxon>
        <taxon>Metazoa</taxon>
        <taxon>Spiralia</taxon>
        <taxon>Lophotrochozoa</taxon>
        <taxon>Mollusca</taxon>
        <taxon>Gastropoda</taxon>
        <taxon>Heterobranchia</taxon>
        <taxon>Euthyneura</taxon>
        <taxon>Tectipleura</taxon>
        <taxon>Aplysiida</taxon>
        <taxon>Aplysioidea</taxon>
        <taxon>Aplysiidae</taxon>
        <taxon>Aplysia</taxon>
    </lineage>
</organism>
<dbReference type="GeneID" id="101860040"/>
<keyword evidence="2 7" id="KW-0732">Signal</keyword>
<keyword evidence="3 7" id="KW-0378">Hydrolase</keyword>
<dbReference type="RefSeq" id="XP_005105343.2">
    <property type="nucleotide sequence ID" value="XM_005105286.3"/>
</dbReference>
<keyword evidence="5 7" id="KW-0443">Lipid metabolism</keyword>
<keyword evidence="4 7" id="KW-0442">Lipid degradation</keyword>
<reference evidence="9" key="1">
    <citation type="submission" date="2025-08" db="UniProtKB">
        <authorList>
            <consortium name="RefSeq"/>
        </authorList>
    </citation>
    <scope>IDENTIFICATION</scope>
</reference>
<sequence>MKSAMMILFVSCVAAVLSLPAVLSAPTTVYVTWDSNTNEFTPSMTKGDNIAAEGTFENTINSTGWTYLRVVTNPFLPDWVQAYAAGLAEARLTSDLISLTDRNTNEGFCPKPYSELCLRLKKFLDDNIAYAKDNFHNPDSFWYQFYLYLVQIMGIQDAFENQGQVSYSRHEKEVDIHTFGIVYLMQVGGDIEDLMEALKDPSERTDKISAPGPGHCSGLIKLTEGYQELFSSQVTWSHLNTMLRVLKMYELNFRVNATSEEKIPGYQQGFSSYPAVTSSGDDFYVLSSGLMSLETTIGNYNDNLWKFVTPEAVLEAARVTVANRLAVTSKGWTDIFAARNSGTYNNQYVIVDYKMFVPGGTQAPPGMVYVTEQIPGLVASEDVTERLYSDGFFGSYNIAYNDVIWKEAGFGDLVEKWGDWWDYEEHPRAKIYRRDHGKVKDLPSMMALMRYNDFTKDPLARCDCNPPYSAENAVSARSDLNLPNGTYPFPALSFHGHAGIDAKVTSFELFRKMSFSAVGGPTYTDVPAFQWSNTNVNMSHFGMPDLWKFEPILFGSESFP</sequence>
<keyword evidence="8" id="KW-1185">Reference proteome</keyword>
<keyword evidence="6" id="KW-0325">Glycoprotein</keyword>
<gene>
    <name evidence="9" type="primary">LOC101860040</name>
</gene>
<dbReference type="PANTHER" id="PTHR12370:SF3">
    <property type="entry name" value="PHOSPHOLIPASE B-LIKE 2-RELATED"/>
    <property type="match status" value="1"/>
</dbReference>
<dbReference type="Gene3D" id="3.60.60.30">
    <property type="match status" value="1"/>
</dbReference>
<evidence type="ECO:0000256" key="5">
    <source>
        <dbReference type="ARBA" id="ARBA00023098"/>
    </source>
</evidence>
<dbReference type="EC" id="3.1.1.-" evidence="7"/>
<evidence type="ECO:0000256" key="7">
    <source>
        <dbReference type="RuleBase" id="RU364138"/>
    </source>
</evidence>
<evidence type="ECO:0000256" key="1">
    <source>
        <dbReference type="ARBA" id="ARBA00007835"/>
    </source>
</evidence>
<evidence type="ECO:0000256" key="2">
    <source>
        <dbReference type="ARBA" id="ARBA00022729"/>
    </source>
</evidence>
<dbReference type="Proteomes" id="UP000694888">
    <property type="component" value="Unplaced"/>
</dbReference>
<name>A0ABM0JZQ7_APLCA</name>
<dbReference type="Pfam" id="PF04916">
    <property type="entry name" value="Phospholip_B"/>
    <property type="match status" value="1"/>
</dbReference>
<evidence type="ECO:0000256" key="4">
    <source>
        <dbReference type="ARBA" id="ARBA00022963"/>
    </source>
</evidence>
<evidence type="ECO:0000256" key="6">
    <source>
        <dbReference type="ARBA" id="ARBA00023180"/>
    </source>
</evidence>
<proteinExistence type="inferred from homology"/>
<evidence type="ECO:0000256" key="3">
    <source>
        <dbReference type="ARBA" id="ARBA00022801"/>
    </source>
</evidence>
<accession>A0ABM0JZQ7</accession>
<feature type="chain" id="PRO_5044982208" description="Phospholipase B-like" evidence="7">
    <location>
        <begin position="25"/>
        <end position="560"/>
    </location>
</feature>
<feature type="signal peptide" evidence="7">
    <location>
        <begin position="1"/>
        <end position="24"/>
    </location>
</feature>
<dbReference type="InterPro" id="IPR007000">
    <property type="entry name" value="PLipase_B-like"/>
</dbReference>
<comment type="similarity">
    <text evidence="1 7">Belongs to the phospholipase B-like family.</text>
</comment>
<dbReference type="PANTHER" id="PTHR12370">
    <property type="entry name" value="PHOSPHOLIPASE B-RELATED"/>
    <property type="match status" value="1"/>
</dbReference>
<evidence type="ECO:0000313" key="9">
    <source>
        <dbReference type="RefSeq" id="XP_005105343.2"/>
    </source>
</evidence>
<evidence type="ECO:0000313" key="8">
    <source>
        <dbReference type="Proteomes" id="UP000694888"/>
    </source>
</evidence>
<comment type="function">
    <text evidence="7">Putative phospholipase.</text>
</comment>